<comment type="caution">
    <text evidence="1">The sequence shown here is derived from an EMBL/GenBank/DDBJ whole genome shotgun (WGS) entry which is preliminary data.</text>
</comment>
<accession>A0A916EEU4</accession>
<evidence type="ECO:0000313" key="1">
    <source>
        <dbReference type="EMBL" id="CAB5382338.1"/>
    </source>
</evidence>
<dbReference type="OrthoDB" id="2307675at2759"/>
<dbReference type="VEuPathDB" id="FungiDB:RhiirFUN_002773"/>
<reference evidence="1" key="1">
    <citation type="submission" date="2020-05" db="EMBL/GenBank/DDBJ databases">
        <authorList>
            <person name="Rincon C."/>
            <person name="Sanders R I."/>
            <person name="Robbins C."/>
            <person name="Chaturvedi A."/>
        </authorList>
    </citation>
    <scope>NUCLEOTIDE SEQUENCE</scope>
    <source>
        <strain evidence="1">CHB12</strain>
    </source>
</reference>
<protein>
    <submittedName>
        <fullName evidence="1">Uncharacterized protein</fullName>
    </submittedName>
</protein>
<evidence type="ECO:0000313" key="2">
    <source>
        <dbReference type="Proteomes" id="UP000684084"/>
    </source>
</evidence>
<dbReference type="EMBL" id="CAGKOT010000046">
    <property type="protein sequence ID" value="CAB5382338.1"/>
    <property type="molecule type" value="Genomic_DNA"/>
</dbReference>
<dbReference type="AlphaFoldDB" id="A0A916EEU4"/>
<organism evidence="1 2">
    <name type="scientific">Rhizophagus irregularis</name>
    <dbReference type="NCBI Taxonomy" id="588596"/>
    <lineage>
        <taxon>Eukaryota</taxon>
        <taxon>Fungi</taxon>
        <taxon>Fungi incertae sedis</taxon>
        <taxon>Mucoromycota</taxon>
        <taxon>Glomeromycotina</taxon>
        <taxon>Glomeromycetes</taxon>
        <taxon>Glomerales</taxon>
        <taxon>Glomeraceae</taxon>
        <taxon>Rhizophagus</taxon>
    </lineage>
</organism>
<proteinExistence type="predicted"/>
<sequence>MRLLSSLTSFEVPYYYHKGIAFKTVFPQNYNNKKLFALPYHFLPTVKTFYTRNSHDDVMVIDVHDAIKSEDLHKKVSEKLHVKYLSNSAQELDEVKGNFIGDNTRPFGVMTMKINGQVKNIHFLIATGSPKTYICREVLDSFKLTIPNSNETFTTRLNKRQILANVTPGGFYFSDLNILGTDYLCQYKAQLFKDFEQGHFAIKFDNYYSGINTTQDNCTK</sequence>
<dbReference type="Proteomes" id="UP000684084">
    <property type="component" value="Unassembled WGS sequence"/>
</dbReference>
<gene>
    <name evidence="1" type="ORF">CHRIB12_LOCUS17914</name>
</gene>
<name>A0A916EEU4_9GLOM</name>